<dbReference type="RefSeq" id="WP_108673878.1">
    <property type="nucleotide sequence ID" value="NZ_CP025628.1"/>
</dbReference>
<proteinExistence type="predicted"/>
<dbReference type="Proteomes" id="UP000266796">
    <property type="component" value="Chromosome"/>
</dbReference>
<dbReference type="Gene3D" id="3.40.1230.10">
    <property type="entry name" value="MTH938-like"/>
    <property type="match status" value="1"/>
</dbReference>
<accession>A0A3Q8ETP8</accession>
<name>A0A3Q8ETP8_9PROT</name>
<dbReference type="Pfam" id="PF04430">
    <property type="entry name" value="DUF498"/>
    <property type="match status" value="1"/>
</dbReference>
<gene>
    <name evidence="1" type="ORF">CKSOR_00352</name>
</gene>
<dbReference type="PANTHER" id="PTHR21192">
    <property type="entry name" value="NUCLEAR PROTEIN E3-3"/>
    <property type="match status" value="1"/>
</dbReference>
<protein>
    <submittedName>
        <fullName evidence="1">Uncharacterized protein</fullName>
    </submittedName>
</protein>
<reference evidence="1 2" key="1">
    <citation type="journal article" date="2018" name="Parasitology">
        <title>The reduced genome of Candidatus Kinetoplastibacterium sorsogonicusi, the endosymbiont of Kentomonas sorsogonicus (Trypanosomatidae): loss of the haem-synthesis pathway.</title>
        <authorList>
            <person name="Silva F.M."/>
            <person name="Kostygov A.Y."/>
            <person name="Spodareva V.V."/>
            <person name="Butenko A."/>
            <person name="Tossou R."/>
            <person name="Lukes J."/>
            <person name="Yurchenko V."/>
            <person name="Alves J.M.P."/>
        </authorList>
    </citation>
    <scope>NUCLEOTIDE SEQUENCE [LARGE SCALE GENOMIC DNA]</scope>
    <source>
        <strain evidence="1 2">MF-08</strain>
    </source>
</reference>
<dbReference type="KEGG" id="kso:CKSOR_00352"/>
<dbReference type="EMBL" id="CP025628">
    <property type="protein sequence ID" value="AWD32470.1"/>
    <property type="molecule type" value="Genomic_DNA"/>
</dbReference>
<dbReference type="SUPFAM" id="SSF64076">
    <property type="entry name" value="MTH938-like"/>
    <property type="match status" value="1"/>
</dbReference>
<evidence type="ECO:0000313" key="2">
    <source>
        <dbReference type="Proteomes" id="UP000266796"/>
    </source>
</evidence>
<dbReference type="OrthoDB" id="9800373at2"/>
<dbReference type="InterPro" id="IPR036748">
    <property type="entry name" value="MTH938-like_sf"/>
</dbReference>
<evidence type="ECO:0000313" key="1">
    <source>
        <dbReference type="EMBL" id="AWD32470.1"/>
    </source>
</evidence>
<keyword evidence="2" id="KW-1185">Reference proteome</keyword>
<sequence>MLHFVHDNKDIKNKFNSYGDGYIEINNKKYFHPITFNINSNIKTWNIENIQNISISQLWESCNIINNNDYPELLIIGTGRKQEYISRNLITPLLNKGIGVEIMSTVTAIYTYTLISDNDKNISIGILPFN</sequence>
<organism evidence="1 2">
    <name type="scientific">Candidatus Kinetoplastidibacterium kentomonadis</name>
    <dbReference type="NCBI Taxonomy" id="1576550"/>
    <lineage>
        <taxon>Bacteria</taxon>
        <taxon>Pseudomonadati</taxon>
        <taxon>Pseudomonadota</taxon>
        <taxon>Betaproteobacteria</taxon>
        <taxon>Candidatus Kinetoplastidibacterium</taxon>
    </lineage>
</organism>
<dbReference type="InterPro" id="IPR007523">
    <property type="entry name" value="NDUFAF3/AAMDC"/>
</dbReference>
<dbReference type="PANTHER" id="PTHR21192:SF2">
    <property type="entry name" value="NADH DEHYDROGENASE [UBIQUINONE] 1 ALPHA SUBCOMPLEX ASSEMBLY FACTOR 3"/>
    <property type="match status" value="1"/>
</dbReference>
<dbReference type="AlphaFoldDB" id="A0A3Q8ETP8"/>